<reference evidence="3" key="1">
    <citation type="journal article" date="2020" name="Stud. Mycol.">
        <title>101 Dothideomycetes genomes: a test case for predicting lifestyles and emergence of pathogens.</title>
        <authorList>
            <person name="Haridas S."/>
            <person name="Albert R."/>
            <person name="Binder M."/>
            <person name="Bloem J."/>
            <person name="Labutti K."/>
            <person name="Salamov A."/>
            <person name="Andreopoulos B."/>
            <person name="Baker S."/>
            <person name="Barry K."/>
            <person name="Bills G."/>
            <person name="Bluhm B."/>
            <person name="Cannon C."/>
            <person name="Castanera R."/>
            <person name="Culley D."/>
            <person name="Daum C."/>
            <person name="Ezra D."/>
            <person name="Gonzalez J."/>
            <person name="Henrissat B."/>
            <person name="Kuo A."/>
            <person name="Liang C."/>
            <person name="Lipzen A."/>
            <person name="Lutzoni F."/>
            <person name="Magnuson J."/>
            <person name="Mondo S."/>
            <person name="Nolan M."/>
            <person name="Ohm R."/>
            <person name="Pangilinan J."/>
            <person name="Park H.-J."/>
            <person name="Ramirez L."/>
            <person name="Alfaro M."/>
            <person name="Sun H."/>
            <person name="Tritt A."/>
            <person name="Yoshinaga Y."/>
            <person name="Zwiers L.-H."/>
            <person name="Turgeon B."/>
            <person name="Goodwin S."/>
            <person name="Spatafora J."/>
            <person name="Crous P."/>
            <person name="Grigoriev I."/>
        </authorList>
    </citation>
    <scope>NUCLEOTIDE SEQUENCE</scope>
    <source>
        <strain evidence="3">CBS 121410</strain>
    </source>
</reference>
<dbReference type="GO" id="GO:0031011">
    <property type="term" value="C:Ino80 complex"/>
    <property type="evidence" value="ECO:0007669"/>
    <property type="project" value="InterPro"/>
</dbReference>
<dbReference type="PANTHER" id="PTHR21561">
    <property type="entry name" value="INO80 COMPLEX SUBUNIT B"/>
    <property type="match status" value="1"/>
</dbReference>
<dbReference type="OrthoDB" id="2021186at2759"/>
<dbReference type="InterPro" id="IPR006880">
    <property type="entry name" value="INO80B_C"/>
</dbReference>
<feature type="region of interest" description="Disordered" evidence="1">
    <location>
        <begin position="1"/>
        <end position="354"/>
    </location>
</feature>
<accession>A0A9P4HYI0</accession>
<feature type="compositionally biased region" description="Basic and acidic residues" evidence="1">
    <location>
        <begin position="316"/>
        <end position="353"/>
    </location>
</feature>
<sequence length="449" mass="48719">MAERAIKRLRRLSTEYSDSSASGTSEDWEDADAAQADKALGAKSTATSSRPRRTGAAPTSAVIERNSPEETRQSIHLTVKAAPNKLREATSGAPTSAPPPPPARRGGVFEGGEIVSGQRSSRNKKAIIEESSEEEEEEEEEQNDYEGEEDEDEEMGEDEDAEGEEDADADADEDIDMEDTLPAPPPPAVKARNTITKPPNPNVTVIPAVEPTLPSVEAKEMAMIDDDSGSEELSDLESQLEDDEEADALGEEEDAEGEEDEELDEDEDDLDSADENGMRGGRSATPDLSKLTRRQRAAVDSAATYEGELIALSNEAQKKKVLSAEEHAMRRAEMARRRKNLSEKRNEEEKMDTINRLLKKQAPKRRGRAQLDADAAADTDDLAALEQKPEPVKANPLYVRYVQRAEGAVVGVPQEWLDAPVGAALSGQGIKTGSASNRLAKGRMVEEVA</sequence>
<dbReference type="Pfam" id="PF04795">
    <property type="entry name" value="PAPA-1"/>
    <property type="match status" value="1"/>
</dbReference>
<evidence type="ECO:0000259" key="2">
    <source>
        <dbReference type="SMART" id="SM01406"/>
    </source>
</evidence>
<evidence type="ECO:0000313" key="4">
    <source>
        <dbReference type="Proteomes" id="UP000799776"/>
    </source>
</evidence>
<gene>
    <name evidence="3" type="ORF">K490DRAFT_71556</name>
</gene>
<dbReference type="SMART" id="SM01406">
    <property type="entry name" value="PAPA-1"/>
    <property type="match status" value="1"/>
</dbReference>
<proteinExistence type="predicted"/>
<dbReference type="PANTHER" id="PTHR21561:SF12">
    <property type="entry name" value="INO80 COMPLEX SUBUNIT B"/>
    <property type="match status" value="1"/>
</dbReference>
<dbReference type="AlphaFoldDB" id="A0A9P4HYI0"/>
<keyword evidence="4" id="KW-1185">Reference proteome</keyword>
<evidence type="ECO:0000313" key="3">
    <source>
        <dbReference type="EMBL" id="KAF2089813.1"/>
    </source>
</evidence>
<feature type="compositionally biased region" description="Polar residues" evidence="1">
    <location>
        <begin position="14"/>
        <end position="25"/>
    </location>
</feature>
<evidence type="ECO:0000256" key="1">
    <source>
        <dbReference type="SAM" id="MobiDB-lite"/>
    </source>
</evidence>
<organism evidence="3 4">
    <name type="scientific">Saccharata proteae CBS 121410</name>
    <dbReference type="NCBI Taxonomy" id="1314787"/>
    <lineage>
        <taxon>Eukaryota</taxon>
        <taxon>Fungi</taxon>
        <taxon>Dikarya</taxon>
        <taxon>Ascomycota</taxon>
        <taxon>Pezizomycotina</taxon>
        <taxon>Dothideomycetes</taxon>
        <taxon>Dothideomycetes incertae sedis</taxon>
        <taxon>Botryosphaeriales</taxon>
        <taxon>Saccharataceae</taxon>
        <taxon>Saccharata</taxon>
    </lineage>
</organism>
<feature type="domain" description="INO80 complex subunit B-like conserved region" evidence="2">
    <location>
        <begin position="326"/>
        <end position="416"/>
    </location>
</feature>
<protein>
    <recommendedName>
        <fullName evidence="2">INO80 complex subunit B-like conserved region domain-containing protein</fullName>
    </recommendedName>
</protein>
<name>A0A9P4HYI0_9PEZI</name>
<comment type="caution">
    <text evidence="3">The sequence shown here is derived from an EMBL/GenBank/DDBJ whole genome shotgun (WGS) entry which is preliminary data.</text>
</comment>
<feature type="compositionally biased region" description="Acidic residues" evidence="1">
    <location>
        <begin position="130"/>
        <end position="179"/>
    </location>
</feature>
<dbReference type="Proteomes" id="UP000799776">
    <property type="component" value="Unassembled WGS sequence"/>
</dbReference>
<dbReference type="EMBL" id="ML978713">
    <property type="protein sequence ID" value="KAF2089813.1"/>
    <property type="molecule type" value="Genomic_DNA"/>
</dbReference>
<dbReference type="InterPro" id="IPR029523">
    <property type="entry name" value="INO80B/Ies2"/>
</dbReference>
<feature type="compositionally biased region" description="Low complexity" evidence="1">
    <location>
        <begin position="33"/>
        <end position="42"/>
    </location>
</feature>
<dbReference type="GO" id="GO:0006338">
    <property type="term" value="P:chromatin remodeling"/>
    <property type="evidence" value="ECO:0007669"/>
    <property type="project" value="InterPro"/>
</dbReference>
<feature type="compositionally biased region" description="Acidic residues" evidence="1">
    <location>
        <begin position="223"/>
        <end position="274"/>
    </location>
</feature>